<dbReference type="SMART" id="SM00354">
    <property type="entry name" value="HTH_LACI"/>
    <property type="match status" value="1"/>
</dbReference>
<protein>
    <submittedName>
        <fullName evidence="5">LacI family transcriptional regulator</fullName>
    </submittedName>
</protein>
<sequence>MGVTVRELAAAAGVSPSTVSRVFTAPEQVKERTRARVLEVADQLGYTPDPAARPPRGDRTETLGLILPDITNPFFPPIFKAMQTRARRQGYTLLVADCDEREADELETIEALSAKVDGLILWASTLPEPRLLELAGELPVVLVNRRVPGISELDISLTAGITQAAEHLRALGHTNCVFVNCSRPEHSRGKAIRETFDAHDLSVLELGPYEPRFETGVHAATLVMSHQATAVVAHNDLVALGVLHQLHNLGVDVPGQVSVIGIDDTLLATTCTPPLTTIRISPEQVATHATDLLVEAITSQAGTAPAGPRVVEVGTRLIPRASTGPAPTA</sequence>
<dbReference type="PANTHER" id="PTHR30146">
    <property type="entry name" value="LACI-RELATED TRANSCRIPTIONAL REPRESSOR"/>
    <property type="match status" value="1"/>
</dbReference>
<feature type="domain" description="HTH lacI-type" evidence="4">
    <location>
        <begin position="3"/>
        <end position="57"/>
    </location>
</feature>
<name>A0A4R6KI82_9ACTN</name>
<evidence type="ECO:0000313" key="6">
    <source>
        <dbReference type="Proteomes" id="UP000295388"/>
    </source>
</evidence>
<dbReference type="AlphaFoldDB" id="A0A4R6KI82"/>
<dbReference type="EMBL" id="SNWQ01000006">
    <property type="protein sequence ID" value="TDO49380.1"/>
    <property type="molecule type" value="Genomic_DNA"/>
</dbReference>
<gene>
    <name evidence="5" type="ORF">EV643_106350</name>
</gene>
<comment type="caution">
    <text evidence="5">The sequence shown here is derived from an EMBL/GenBank/DDBJ whole genome shotgun (WGS) entry which is preliminary data.</text>
</comment>
<evidence type="ECO:0000256" key="1">
    <source>
        <dbReference type="ARBA" id="ARBA00023015"/>
    </source>
</evidence>
<evidence type="ECO:0000256" key="2">
    <source>
        <dbReference type="ARBA" id="ARBA00023125"/>
    </source>
</evidence>
<keyword evidence="3" id="KW-0804">Transcription</keyword>
<dbReference type="Gene3D" id="3.40.50.2300">
    <property type="match status" value="2"/>
</dbReference>
<dbReference type="Pfam" id="PF00356">
    <property type="entry name" value="LacI"/>
    <property type="match status" value="1"/>
</dbReference>
<dbReference type="SUPFAM" id="SSF53822">
    <property type="entry name" value="Periplasmic binding protein-like I"/>
    <property type="match status" value="1"/>
</dbReference>
<keyword evidence="6" id="KW-1185">Reference proteome</keyword>
<evidence type="ECO:0000259" key="4">
    <source>
        <dbReference type="PROSITE" id="PS50932"/>
    </source>
</evidence>
<dbReference type="Proteomes" id="UP000295388">
    <property type="component" value="Unassembled WGS sequence"/>
</dbReference>
<dbReference type="InterPro" id="IPR000843">
    <property type="entry name" value="HTH_LacI"/>
</dbReference>
<dbReference type="InterPro" id="IPR010982">
    <property type="entry name" value="Lambda_DNA-bd_dom_sf"/>
</dbReference>
<dbReference type="SUPFAM" id="SSF47413">
    <property type="entry name" value="lambda repressor-like DNA-binding domains"/>
    <property type="match status" value="1"/>
</dbReference>
<dbReference type="PANTHER" id="PTHR30146:SF138">
    <property type="entry name" value="TRANSCRIPTIONAL REGULATORY PROTEIN"/>
    <property type="match status" value="1"/>
</dbReference>
<dbReference type="OrthoDB" id="3258243at2"/>
<dbReference type="InterPro" id="IPR046335">
    <property type="entry name" value="LacI/GalR-like_sensor"/>
</dbReference>
<dbReference type="RefSeq" id="WP_133800741.1">
    <property type="nucleotide sequence ID" value="NZ_SNWQ01000006.1"/>
</dbReference>
<dbReference type="InterPro" id="IPR028082">
    <property type="entry name" value="Peripla_BP_I"/>
</dbReference>
<dbReference type="CDD" id="cd01392">
    <property type="entry name" value="HTH_LacI"/>
    <property type="match status" value="1"/>
</dbReference>
<dbReference type="PROSITE" id="PS50932">
    <property type="entry name" value="HTH_LACI_2"/>
    <property type="match status" value="1"/>
</dbReference>
<evidence type="ECO:0000313" key="5">
    <source>
        <dbReference type="EMBL" id="TDO49380.1"/>
    </source>
</evidence>
<reference evidence="5 6" key="1">
    <citation type="submission" date="2019-03" db="EMBL/GenBank/DDBJ databases">
        <title>Genomic Encyclopedia of Type Strains, Phase III (KMG-III): the genomes of soil and plant-associated and newly described type strains.</title>
        <authorList>
            <person name="Whitman W."/>
        </authorList>
    </citation>
    <scope>NUCLEOTIDE SEQUENCE [LARGE SCALE GENOMIC DNA]</scope>
    <source>
        <strain evidence="5 6">VKM Ac-2527</strain>
    </source>
</reference>
<accession>A0A4R6KI82</accession>
<dbReference type="Gene3D" id="1.10.260.40">
    <property type="entry name" value="lambda repressor-like DNA-binding domains"/>
    <property type="match status" value="1"/>
</dbReference>
<dbReference type="Pfam" id="PF13377">
    <property type="entry name" value="Peripla_BP_3"/>
    <property type="match status" value="1"/>
</dbReference>
<keyword evidence="1" id="KW-0805">Transcription regulation</keyword>
<dbReference type="CDD" id="cd06267">
    <property type="entry name" value="PBP1_LacI_sugar_binding-like"/>
    <property type="match status" value="1"/>
</dbReference>
<proteinExistence type="predicted"/>
<evidence type="ECO:0000256" key="3">
    <source>
        <dbReference type="ARBA" id="ARBA00023163"/>
    </source>
</evidence>
<organism evidence="5 6">
    <name type="scientific">Kribbella caucasensis</name>
    <dbReference type="NCBI Taxonomy" id="2512215"/>
    <lineage>
        <taxon>Bacteria</taxon>
        <taxon>Bacillati</taxon>
        <taxon>Actinomycetota</taxon>
        <taxon>Actinomycetes</taxon>
        <taxon>Propionibacteriales</taxon>
        <taxon>Kribbellaceae</taxon>
        <taxon>Kribbella</taxon>
    </lineage>
</organism>
<keyword evidence="2" id="KW-0238">DNA-binding</keyword>
<dbReference type="GO" id="GO:0000976">
    <property type="term" value="F:transcription cis-regulatory region binding"/>
    <property type="evidence" value="ECO:0007669"/>
    <property type="project" value="TreeGrafter"/>
</dbReference>
<dbReference type="GO" id="GO:0003700">
    <property type="term" value="F:DNA-binding transcription factor activity"/>
    <property type="evidence" value="ECO:0007669"/>
    <property type="project" value="TreeGrafter"/>
</dbReference>